<protein>
    <submittedName>
        <fullName evidence="2">Uncharacterized protein</fullName>
    </submittedName>
</protein>
<evidence type="ECO:0000313" key="3">
    <source>
        <dbReference type="Proteomes" id="UP000002785"/>
    </source>
</evidence>
<sequence length="113" mass="13249">MPGVNHQHTRGLPVLHPTTSIVAPDPRSPRPHRHAAPDELDLPPRLVARRRWRRCKLWHQRLRRQRGAPENLRDYGWTRVTARYFVRQFLMGFGALSFPARRLLHLAVRPDCG</sequence>
<name>B5HTR2_STRX2</name>
<evidence type="ECO:0000256" key="1">
    <source>
        <dbReference type="SAM" id="MobiDB-lite"/>
    </source>
</evidence>
<evidence type="ECO:0000313" key="2">
    <source>
        <dbReference type="EMBL" id="EDY56194.1"/>
    </source>
</evidence>
<reference evidence="2" key="1">
    <citation type="submission" date="2009-10" db="EMBL/GenBank/DDBJ databases">
        <title>The genome sequence of Streptomyces sviceus strain ATCC 29083.</title>
        <authorList>
            <consortium name="The Broad Institute Genome Sequencing Platform"/>
            <consortium name="Broad Institute Microbial Sequencing Center"/>
            <person name="Fischbach M."/>
            <person name="Godfrey P."/>
            <person name="Ward D."/>
            <person name="Young S."/>
            <person name="Zeng Q."/>
            <person name="Koehrsen M."/>
            <person name="Alvarado L."/>
            <person name="Berlin A.M."/>
            <person name="Bochicchio J."/>
            <person name="Borenstein D."/>
            <person name="Chapman S.B."/>
            <person name="Chen Z."/>
            <person name="Engels R."/>
            <person name="Freedman E."/>
            <person name="Gellesch M."/>
            <person name="Goldberg J."/>
            <person name="Griggs A."/>
            <person name="Gujja S."/>
            <person name="Heilman E.R."/>
            <person name="Heiman D.I."/>
            <person name="Hepburn T.A."/>
            <person name="Howarth C."/>
            <person name="Jen D."/>
            <person name="Larson L."/>
            <person name="Lewis B."/>
            <person name="Mehta T."/>
            <person name="Park D."/>
            <person name="Pearson M."/>
            <person name="Richards J."/>
            <person name="Roberts A."/>
            <person name="Saif S."/>
            <person name="Shea T.D."/>
            <person name="Shenoy N."/>
            <person name="Sisk P."/>
            <person name="Stolte C."/>
            <person name="Sykes S.N."/>
            <person name="Thomson T."/>
            <person name="Walk T."/>
            <person name="White J."/>
            <person name="Yandava C."/>
            <person name="Straight P."/>
            <person name="Clardy J."/>
            <person name="Hung D."/>
            <person name="Kolter R."/>
            <person name="Mekalanos J."/>
            <person name="Walker S."/>
            <person name="Walsh C.T."/>
            <person name="Wieland-Brown L.C."/>
            <person name="Haas B."/>
            <person name="Nusbaum C."/>
            <person name="Birren B."/>
        </authorList>
    </citation>
    <scope>NUCLEOTIDE SEQUENCE [LARGE SCALE GENOMIC DNA]</scope>
    <source>
        <strain evidence="2">ATCC 29083</strain>
    </source>
</reference>
<dbReference type="HOGENOM" id="CLU_2132219_0_0_11"/>
<feature type="region of interest" description="Disordered" evidence="1">
    <location>
        <begin position="1"/>
        <end position="40"/>
    </location>
</feature>
<accession>B5HTR2</accession>
<dbReference type="AlphaFoldDB" id="B5HTR2"/>
<gene>
    <name evidence="2" type="ORF">SSEG_02610</name>
</gene>
<proteinExistence type="predicted"/>
<keyword evidence="3" id="KW-1185">Reference proteome</keyword>
<dbReference type="Proteomes" id="UP000002785">
    <property type="component" value="Chromosome"/>
</dbReference>
<dbReference type="EMBL" id="CM000951">
    <property type="protein sequence ID" value="EDY56194.1"/>
    <property type="molecule type" value="Genomic_DNA"/>
</dbReference>
<organism evidence="2 3">
    <name type="scientific">Streptomyces sviceus (strain ATCC 29083 / DSM 924 / JCM 4929 / NBRC 13980 / NCIMB 11184 / NRRL 5439 / UC 5370)</name>
    <dbReference type="NCBI Taxonomy" id="463191"/>
    <lineage>
        <taxon>Bacteria</taxon>
        <taxon>Bacillati</taxon>
        <taxon>Actinomycetota</taxon>
        <taxon>Actinomycetes</taxon>
        <taxon>Kitasatosporales</taxon>
        <taxon>Streptomycetaceae</taxon>
        <taxon>Streptomyces</taxon>
    </lineage>
</organism>